<reference evidence="1 2" key="1">
    <citation type="submission" date="2019-01" db="EMBL/GenBank/DDBJ databases">
        <title>Sequencing of cultivated peanut Arachis hypogaea provides insights into genome evolution and oil improvement.</title>
        <authorList>
            <person name="Chen X."/>
        </authorList>
    </citation>
    <scope>NUCLEOTIDE SEQUENCE [LARGE SCALE GENOMIC DNA]</scope>
    <source>
        <strain evidence="2">cv. Fuhuasheng</strain>
        <tissue evidence="1">Leaves</tissue>
    </source>
</reference>
<keyword evidence="2" id="KW-1185">Reference proteome</keyword>
<proteinExistence type="predicted"/>
<comment type="caution">
    <text evidence="1">The sequence shown here is derived from an EMBL/GenBank/DDBJ whole genome shotgun (WGS) entry which is preliminary data.</text>
</comment>
<dbReference type="Proteomes" id="UP000289738">
    <property type="component" value="Chromosome A09"/>
</dbReference>
<protein>
    <submittedName>
        <fullName evidence="1">Uncharacterized protein</fullName>
    </submittedName>
</protein>
<dbReference type="AlphaFoldDB" id="A0A445BI13"/>
<sequence>MKHILEIPALILDSAGISFKTSSIPNIARLNLSAYASLYSLTLCSFSTILDKNWRKLCNYILESIQNQN</sequence>
<gene>
    <name evidence="1" type="ORF">Ahy_A09g043228</name>
</gene>
<evidence type="ECO:0000313" key="2">
    <source>
        <dbReference type="Proteomes" id="UP000289738"/>
    </source>
</evidence>
<name>A0A445BI13_ARAHY</name>
<organism evidence="1 2">
    <name type="scientific">Arachis hypogaea</name>
    <name type="common">Peanut</name>
    <dbReference type="NCBI Taxonomy" id="3818"/>
    <lineage>
        <taxon>Eukaryota</taxon>
        <taxon>Viridiplantae</taxon>
        <taxon>Streptophyta</taxon>
        <taxon>Embryophyta</taxon>
        <taxon>Tracheophyta</taxon>
        <taxon>Spermatophyta</taxon>
        <taxon>Magnoliopsida</taxon>
        <taxon>eudicotyledons</taxon>
        <taxon>Gunneridae</taxon>
        <taxon>Pentapetalae</taxon>
        <taxon>rosids</taxon>
        <taxon>fabids</taxon>
        <taxon>Fabales</taxon>
        <taxon>Fabaceae</taxon>
        <taxon>Papilionoideae</taxon>
        <taxon>50 kb inversion clade</taxon>
        <taxon>dalbergioids sensu lato</taxon>
        <taxon>Dalbergieae</taxon>
        <taxon>Pterocarpus clade</taxon>
        <taxon>Arachis</taxon>
    </lineage>
</organism>
<dbReference type="EMBL" id="SDMP01000009">
    <property type="protein sequence ID" value="RYR38251.1"/>
    <property type="molecule type" value="Genomic_DNA"/>
</dbReference>
<accession>A0A445BI13</accession>
<evidence type="ECO:0000313" key="1">
    <source>
        <dbReference type="EMBL" id="RYR38251.1"/>
    </source>
</evidence>